<dbReference type="InterPro" id="IPR015330">
    <property type="entry name" value="DNA_primase/pol_bifunc_N"/>
</dbReference>
<organism evidence="2 4">
    <name type="scientific">Caldiarchaeum subterraneum</name>
    <dbReference type="NCBI Taxonomy" id="311458"/>
    <lineage>
        <taxon>Archaea</taxon>
        <taxon>Nitrososphaerota</taxon>
        <taxon>Candidatus Caldarchaeales</taxon>
        <taxon>Candidatus Caldarchaeaceae</taxon>
        <taxon>Candidatus Caldarchaeum</taxon>
    </lineage>
</organism>
<dbReference type="EMBL" id="AP011836">
    <property type="protein sequence ID" value="BAJ47412.1"/>
    <property type="molecule type" value="Genomic_DNA"/>
</dbReference>
<reference evidence="2 4" key="2">
    <citation type="journal article" date="2011" name="Nucleic Acids Res.">
        <title>Insights into the evolution of Archaea and eukaryotic protein modifier systems revealed by the genome of a novel archaeal group.</title>
        <authorList>
            <person name="Nunoura T."/>
            <person name="Takaki Y."/>
            <person name="Kakuta J."/>
            <person name="Nishi S."/>
            <person name="Sugahara J."/>
            <person name="Kazama H."/>
            <person name="Chee G."/>
            <person name="Hattori M."/>
            <person name="Kanai A."/>
            <person name="Atomi H."/>
            <person name="Takai K."/>
            <person name="Takami H."/>
        </authorList>
    </citation>
    <scope>NUCLEOTIDE SEQUENCE [LARGE SCALE GENOMIC DNA]</scope>
</reference>
<dbReference type="AlphaFoldDB" id="E6N543"/>
<proteinExistence type="predicted"/>
<reference evidence="2 4" key="1">
    <citation type="journal article" date="2005" name="Environ. Microbiol.">
        <title>Genetic and functional properties of uncultivated thermophilic crenarchaeotes from a subsurface gold mine as revealed by analysis of genome fragments.</title>
        <authorList>
            <person name="Nunoura T."/>
            <person name="Hirayama H."/>
            <person name="Takami H."/>
            <person name="Oida H."/>
            <person name="Nishi S."/>
            <person name="Shimamura S."/>
            <person name="Suzuki Y."/>
            <person name="Inagaki F."/>
            <person name="Takai K."/>
            <person name="Nealson K.H."/>
            <person name="Horikoshi K."/>
        </authorList>
    </citation>
    <scope>NUCLEOTIDE SEQUENCE [LARGE SCALE GENOMIC DNA]</scope>
</reference>
<dbReference type="STRING" id="311458.CSUB_C0397"/>
<dbReference type="CDD" id="cd04859">
    <property type="entry name" value="Prim_Pol"/>
    <property type="match status" value="1"/>
</dbReference>
<evidence type="ECO:0000313" key="4">
    <source>
        <dbReference type="Proteomes" id="UP000008120"/>
    </source>
</evidence>
<dbReference type="Gene3D" id="3.30.720.160">
    <property type="entry name" value="Bifunctional DNA primase/polymerase, N-terminal"/>
    <property type="match status" value="1"/>
</dbReference>
<sequence>MGETTNLRADDYFSRGLVVIPLVRGDKRPMVSEWQKKSREELFAVFREHSGCNIGIRLDSLTVLDIEHARLWRLFFETEPRELASKTWVSRTGGGGYHVYFKGSTTPSKADGYAELRSGEKQFVVAPPQHTPPEIGISG</sequence>
<dbReference type="BioCyc" id="CCAL311458:G131R-402-MONOMER"/>
<name>E6N543_CALS0</name>
<dbReference type="Proteomes" id="UP000008120">
    <property type="component" value="Chromosome"/>
</dbReference>
<dbReference type="Pfam" id="PF09250">
    <property type="entry name" value="Prim-Pol"/>
    <property type="match status" value="1"/>
</dbReference>
<dbReference type="SMART" id="SM00943">
    <property type="entry name" value="Prim-Pol"/>
    <property type="match status" value="1"/>
</dbReference>
<evidence type="ECO:0000259" key="1">
    <source>
        <dbReference type="SMART" id="SM00943"/>
    </source>
</evidence>
<dbReference type="EMBL" id="BA000048">
    <property type="protein sequence ID" value="BAJ50258.1"/>
    <property type="molecule type" value="Genomic_DNA"/>
</dbReference>
<evidence type="ECO:0000313" key="2">
    <source>
        <dbReference type="EMBL" id="BAJ47412.1"/>
    </source>
</evidence>
<protein>
    <recommendedName>
        <fullName evidence="1">DNA primase/polymerase bifunctional N-terminal domain-containing protein</fullName>
    </recommendedName>
</protein>
<dbReference type="KEGG" id="csu:CSUB_C0397"/>
<accession>E6N543</accession>
<feature type="domain" description="DNA primase/polymerase bifunctional N-terminal" evidence="1">
    <location>
        <begin position="9"/>
        <end position="135"/>
    </location>
</feature>
<evidence type="ECO:0000313" key="3">
    <source>
        <dbReference type="EMBL" id="BAJ50258.1"/>
    </source>
</evidence>
<dbReference type="SUPFAM" id="SSF56747">
    <property type="entry name" value="Prim-pol domain"/>
    <property type="match status" value="1"/>
</dbReference>
<gene>
    <name evidence="3" type="ORF">CSUB_C0397</name>
    <name evidence="2" type="ORF">HGMM_F29F08C21</name>
</gene>